<dbReference type="CDD" id="cd00761">
    <property type="entry name" value="Glyco_tranf_GTA_type"/>
    <property type="match status" value="2"/>
</dbReference>
<keyword evidence="4" id="KW-1185">Reference proteome</keyword>
<dbReference type="PANTHER" id="PTHR43685">
    <property type="entry name" value="GLYCOSYLTRANSFERASE"/>
    <property type="match status" value="1"/>
</dbReference>
<dbReference type="SUPFAM" id="SSF53448">
    <property type="entry name" value="Nucleotide-diphospho-sugar transferases"/>
    <property type="match status" value="2"/>
</dbReference>
<evidence type="ECO:0000259" key="2">
    <source>
        <dbReference type="Pfam" id="PF00535"/>
    </source>
</evidence>
<evidence type="ECO:0000313" key="3">
    <source>
        <dbReference type="EMBL" id="GGG75487.1"/>
    </source>
</evidence>
<dbReference type="Pfam" id="PF00535">
    <property type="entry name" value="Glycos_transf_2"/>
    <property type="match status" value="1"/>
</dbReference>
<evidence type="ECO:0000256" key="1">
    <source>
        <dbReference type="ARBA" id="ARBA00006739"/>
    </source>
</evidence>
<name>A0A917HDP7_9BACI</name>
<reference evidence="3" key="2">
    <citation type="submission" date="2020-09" db="EMBL/GenBank/DDBJ databases">
        <authorList>
            <person name="Sun Q."/>
            <person name="Zhou Y."/>
        </authorList>
    </citation>
    <scope>NUCLEOTIDE SEQUENCE</scope>
    <source>
        <strain evidence="3">CGMCC 1.12754</strain>
    </source>
</reference>
<dbReference type="PANTHER" id="PTHR43685:SF11">
    <property type="entry name" value="GLYCOSYLTRANSFERASE TAGX-RELATED"/>
    <property type="match status" value="1"/>
</dbReference>
<feature type="domain" description="Glycosyltransferase 2-like" evidence="2">
    <location>
        <begin position="202"/>
        <end position="304"/>
    </location>
</feature>
<dbReference type="RefSeq" id="WP_188455294.1">
    <property type="nucleotide sequence ID" value="NZ_BMFR01000007.1"/>
</dbReference>
<reference evidence="3" key="1">
    <citation type="journal article" date="2014" name="Int. J. Syst. Evol. Microbiol.">
        <title>Complete genome sequence of Corynebacterium casei LMG S-19264T (=DSM 44701T), isolated from a smear-ripened cheese.</title>
        <authorList>
            <consortium name="US DOE Joint Genome Institute (JGI-PGF)"/>
            <person name="Walter F."/>
            <person name="Albersmeier A."/>
            <person name="Kalinowski J."/>
            <person name="Ruckert C."/>
        </authorList>
    </citation>
    <scope>NUCLEOTIDE SEQUENCE</scope>
    <source>
        <strain evidence="3">CGMCC 1.12754</strain>
    </source>
</reference>
<dbReference type="InterPro" id="IPR050834">
    <property type="entry name" value="Glycosyltransf_2"/>
</dbReference>
<sequence length="426" mass="48342">MEDITVILIHYEEQSMLSKALSSLKKISSRIKSVLVLHDEKTVLHINNHMDFDAKLSFIKTGVGGTGGALNETIGELSASFVLFLQDTDYLSPLLNNASLVMPQSISVLRTGLHHRNSVSHFPVLVRTSMLKKHKFLSKNQLPFQEALLPAWLSTIDQSQQQMAGNLLKQARKNSSVDTIEKFQFMQKYQLPKTNLNTPTISVVIAIYNMEKYVETAIASCLLQAEQFDEILIMDDGSTDSSYKQLAKWGDGKQVKTFHKKNEGKAKALNELLPHVTSDFILELDGDDWLDYDACSMIKRHAAGLADTISVLYGNFRRWKQLPNDILYKGVTNGKAVNGKADLLHYRFPLGPRIYRTSLLKEAGGFPVIDFENGRLFEDVSVLFQLLKRSQFQYKDFTIYNVREHKQSITKTNDAKWSLFLKKLTE</sequence>
<dbReference type="InterPro" id="IPR029044">
    <property type="entry name" value="Nucleotide-diphossugar_trans"/>
</dbReference>
<evidence type="ECO:0000313" key="4">
    <source>
        <dbReference type="Proteomes" id="UP000622860"/>
    </source>
</evidence>
<dbReference type="Gene3D" id="3.90.550.10">
    <property type="entry name" value="Spore Coat Polysaccharide Biosynthesis Protein SpsA, Chain A"/>
    <property type="match status" value="1"/>
</dbReference>
<dbReference type="AlphaFoldDB" id="A0A917HDP7"/>
<protein>
    <recommendedName>
        <fullName evidence="2">Glycosyltransferase 2-like domain-containing protein</fullName>
    </recommendedName>
</protein>
<dbReference type="InterPro" id="IPR001173">
    <property type="entry name" value="Glyco_trans_2-like"/>
</dbReference>
<gene>
    <name evidence="3" type="ORF">GCM10011398_20400</name>
</gene>
<comment type="similarity">
    <text evidence="1">Belongs to the glycosyltransferase 2 family.</text>
</comment>
<dbReference type="EMBL" id="BMFR01000007">
    <property type="protein sequence ID" value="GGG75487.1"/>
    <property type="molecule type" value="Genomic_DNA"/>
</dbReference>
<organism evidence="3 4">
    <name type="scientific">Virgibacillus oceani</name>
    <dbReference type="NCBI Taxonomy" id="1479511"/>
    <lineage>
        <taxon>Bacteria</taxon>
        <taxon>Bacillati</taxon>
        <taxon>Bacillota</taxon>
        <taxon>Bacilli</taxon>
        <taxon>Bacillales</taxon>
        <taxon>Bacillaceae</taxon>
        <taxon>Virgibacillus</taxon>
    </lineage>
</organism>
<accession>A0A917HDP7</accession>
<proteinExistence type="inferred from homology"/>
<dbReference type="Proteomes" id="UP000622860">
    <property type="component" value="Unassembled WGS sequence"/>
</dbReference>
<comment type="caution">
    <text evidence="3">The sequence shown here is derived from an EMBL/GenBank/DDBJ whole genome shotgun (WGS) entry which is preliminary data.</text>
</comment>